<feature type="domain" description="DNA ligase D 3'-phosphoesterase" evidence="1">
    <location>
        <begin position="38"/>
        <end position="145"/>
    </location>
</feature>
<dbReference type="EMBL" id="JAAATY010000005">
    <property type="protein sequence ID" value="NRN64995.1"/>
    <property type="molecule type" value="Genomic_DNA"/>
</dbReference>
<comment type="caution">
    <text evidence="3">The sequence shown here is derived from an EMBL/GenBank/DDBJ whole genome shotgun (WGS) entry which is preliminary data.</text>
</comment>
<evidence type="ECO:0000313" key="3">
    <source>
        <dbReference type="EMBL" id="NRN64995.1"/>
    </source>
</evidence>
<evidence type="ECO:0000313" key="4">
    <source>
        <dbReference type="Proteomes" id="UP000763557"/>
    </source>
</evidence>
<feature type="domain" description="DNA ligase D polymerase" evidence="2">
    <location>
        <begin position="244"/>
        <end position="499"/>
    </location>
</feature>
<proteinExistence type="predicted"/>
<dbReference type="Proteomes" id="UP000763557">
    <property type="component" value="Unassembled WGS sequence"/>
</dbReference>
<dbReference type="RefSeq" id="WP_173128178.1">
    <property type="nucleotide sequence ID" value="NZ_CBCSGW010000040.1"/>
</dbReference>
<dbReference type="InterPro" id="IPR052171">
    <property type="entry name" value="NHEJ_LigD"/>
</dbReference>
<reference evidence="3 4" key="1">
    <citation type="submission" date="2020-01" db="EMBL/GenBank/DDBJ databases">
        <title>Kibdelosporangium persica a novel Actinomycetes from a hot desert in Iran.</title>
        <authorList>
            <person name="Safaei N."/>
            <person name="Zaburannyi N."/>
            <person name="Mueller R."/>
            <person name="Wink J."/>
        </authorList>
    </citation>
    <scope>NUCLEOTIDE SEQUENCE [LARGE SCALE GENOMIC DNA]</scope>
    <source>
        <strain evidence="3 4">4NS15</strain>
    </source>
</reference>
<dbReference type="Pfam" id="PF13298">
    <property type="entry name" value="LigD_N"/>
    <property type="match status" value="1"/>
</dbReference>
<keyword evidence="4" id="KW-1185">Reference proteome</keyword>
<name>A0ABX2F2C4_9PSEU</name>
<organism evidence="3 4">
    <name type="scientific">Kibdelosporangium persicum</name>
    <dbReference type="NCBI Taxonomy" id="2698649"/>
    <lineage>
        <taxon>Bacteria</taxon>
        <taxon>Bacillati</taxon>
        <taxon>Actinomycetota</taxon>
        <taxon>Actinomycetes</taxon>
        <taxon>Pseudonocardiales</taxon>
        <taxon>Pseudonocardiaceae</taxon>
        <taxon>Kibdelosporangium</taxon>
    </lineage>
</organism>
<accession>A0ABX2F2C4</accession>
<dbReference type="NCBIfam" id="TIGR02778">
    <property type="entry name" value="ligD_pol"/>
    <property type="match status" value="1"/>
</dbReference>
<protein>
    <submittedName>
        <fullName evidence="3">Bifunctional non-homologous end joining protein LigD</fullName>
    </submittedName>
</protein>
<dbReference type="NCBIfam" id="TIGR02777">
    <property type="entry name" value="LigD_PE_dom"/>
    <property type="match status" value="1"/>
</dbReference>
<dbReference type="InterPro" id="IPR014145">
    <property type="entry name" value="LigD_pol_dom"/>
</dbReference>
<gene>
    <name evidence="3" type="ORF">GC106_22010</name>
</gene>
<dbReference type="PANTHER" id="PTHR42705">
    <property type="entry name" value="BIFUNCTIONAL NON-HOMOLOGOUS END JOINING PROTEIN LIGD"/>
    <property type="match status" value="1"/>
</dbReference>
<dbReference type="PANTHER" id="PTHR42705:SF2">
    <property type="entry name" value="BIFUNCTIONAL NON-HOMOLOGOUS END JOINING PROTEIN LIGD"/>
    <property type="match status" value="1"/>
</dbReference>
<sequence>MSERDNRLARYRGKRDFAVTAEPAGGPAPAGSGRFVVQRHRARRLHYDLRLEMAGVLVSWAVPRGPTLDPKARQLAVHVEDHPVEYFDFEGVIPKGQYGGGDVIVWDWGTWQPAKDADPVKAVADGELHFDLRGEKLAGRFVLVRTGDENWLLIHKNDDHAERGWNPEDLPKSVKTGRTNDEVAQARDALWHENMPPRWDPVTDDELAELDAMRTKGTWAVRGRQVKLTNLDKVLFPDADPPATKRDLVRYYARVAPFILPYLADRPVNTHRYPDGVHKPGFWQKEVPGHAPEWLRQWHNTSADEDETQCYAVVDSVPAVVWMANFGAIELHPWTSRLPDVRQPAWALIDIDPGGNTSFDDVLALARLYRTALDHMKVDGMPKVTGQRGIQIWVPVASGYTFDDTRDWVKKVSKAVGRTLPDLVSWQWYRDERSGLARLDYTQNAINKTLVAPFSVRPRANASVSVPITWDELDDPGLKSDQWTIRTVHERLNAVGDPMAHLIGHTQRLPRL</sequence>
<evidence type="ECO:0000259" key="1">
    <source>
        <dbReference type="Pfam" id="PF13298"/>
    </source>
</evidence>
<evidence type="ECO:0000259" key="2">
    <source>
        <dbReference type="Pfam" id="PF21686"/>
    </source>
</evidence>
<dbReference type="Pfam" id="PF21686">
    <property type="entry name" value="LigD_Prim-Pol"/>
    <property type="match status" value="1"/>
</dbReference>
<dbReference type="Gene3D" id="3.90.920.10">
    <property type="entry name" value="DNA primase, PRIM domain"/>
    <property type="match status" value="1"/>
</dbReference>
<dbReference type="InterPro" id="IPR014144">
    <property type="entry name" value="LigD_PE_domain"/>
</dbReference>